<comment type="caution">
    <text evidence="2">The sequence shown here is derived from an EMBL/GenBank/DDBJ whole genome shotgun (WGS) entry which is preliminary data.</text>
</comment>
<accession>A0AAJ0HI04</accession>
<dbReference type="Pfam" id="PF06985">
    <property type="entry name" value="HET"/>
    <property type="match status" value="1"/>
</dbReference>
<feature type="domain" description="Heterokaryon incompatibility" evidence="1">
    <location>
        <begin position="22"/>
        <end position="123"/>
    </location>
</feature>
<organism evidence="2 3">
    <name type="scientific">Lasiosphaeria hispida</name>
    <dbReference type="NCBI Taxonomy" id="260671"/>
    <lineage>
        <taxon>Eukaryota</taxon>
        <taxon>Fungi</taxon>
        <taxon>Dikarya</taxon>
        <taxon>Ascomycota</taxon>
        <taxon>Pezizomycotina</taxon>
        <taxon>Sordariomycetes</taxon>
        <taxon>Sordariomycetidae</taxon>
        <taxon>Sordariales</taxon>
        <taxon>Lasiosphaeriaceae</taxon>
        <taxon>Lasiosphaeria</taxon>
    </lineage>
</organism>
<dbReference type="PANTHER" id="PTHR10622">
    <property type="entry name" value="HET DOMAIN-CONTAINING PROTEIN"/>
    <property type="match status" value="1"/>
</dbReference>
<dbReference type="EMBL" id="JAUIQD010000004">
    <property type="protein sequence ID" value="KAK3352767.1"/>
    <property type="molecule type" value="Genomic_DNA"/>
</dbReference>
<keyword evidence="3" id="KW-1185">Reference proteome</keyword>
<sequence length="126" mass="14990">MRLINIDTMKMEEFFGREVPHYIILSHTWGPDEISYQDYKWLENFDEELAEGIIDEMMPRQRQRVVQKARSLRARDGHKKIHRVAELAKDPRGRGLHSTKHIWVDTCCINKESTELSEAINSMYSW</sequence>
<gene>
    <name evidence="2" type="ORF">B0T25DRAFT_192359</name>
</gene>
<evidence type="ECO:0000313" key="2">
    <source>
        <dbReference type="EMBL" id="KAK3352767.1"/>
    </source>
</evidence>
<dbReference type="InterPro" id="IPR010730">
    <property type="entry name" value="HET"/>
</dbReference>
<dbReference type="PANTHER" id="PTHR10622:SF12">
    <property type="entry name" value="HET DOMAIN-CONTAINING PROTEIN"/>
    <property type="match status" value="1"/>
</dbReference>
<dbReference type="Proteomes" id="UP001275084">
    <property type="component" value="Unassembled WGS sequence"/>
</dbReference>
<evidence type="ECO:0000259" key="1">
    <source>
        <dbReference type="Pfam" id="PF06985"/>
    </source>
</evidence>
<protein>
    <recommendedName>
        <fullName evidence="1">Heterokaryon incompatibility domain-containing protein</fullName>
    </recommendedName>
</protein>
<reference evidence="2" key="1">
    <citation type="journal article" date="2023" name="Mol. Phylogenet. Evol.">
        <title>Genome-scale phylogeny and comparative genomics of the fungal order Sordariales.</title>
        <authorList>
            <person name="Hensen N."/>
            <person name="Bonometti L."/>
            <person name="Westerberg I."/>
            <person name="Brannstrom I.O."/>
            <person name="Guillou S."/>
            <person name="Cros-Aarteil S."/>
            <person name="Calhoun S."/>
            <person name="Haridas S."/>
            <person name="Kuo A."/>
            <person name="Mondo S."/>
            <person name="Pangilinan J."/>
            <person name="Riley R."/>
            <person name="LaButti K."/>
            <person name="Andreopoulos B."/>
            <person name="Lipzen A."/>
            <person name="Chen C."/>
            <person name="Yan M."/>
            <person name="Daum C."/>
            <person name="Ng V."/>
            <person name="Clum A."/>
            <person name="Steindorff A."/>
            <person name="Ohm R.A."/>
            <person name="Martin F."/>
            <person name="Silar P."/>
            <person name="Natvig D.O."/>
            <person name="Lalanne C."/>
            <person name="Gautier V."/>
            <person name="Ament-Velasquez S.L."/>
            <person name="Kruys A."/>
            <person name="Hutchinson M.I."/>
            <person name="Powell A.J."/>
            <person name="Barry K."/>
            <person name="Miller A.N."/>
            <person name="Grigoriev I.V."/>
            <person name="Debuchy R."/>
            <person name="Gladieux P."/>
            <person name="Hiltunen Thoren M."/>
            <person name="Johannesson H."/>
        </authorList>
    </citation>
    <scope>NUCLEOTIDE SEQUENCE</scope>
    <source>
        <strain evidence="2">CBS 955.72</strain>
    </source>
</reference>
<reference evidence="2" key="2">
    <citation type="submission" date="2023-06" db="EMBL/GenBank/DDBJ databases">
        <authorList>
            <consortium name="Lawrence Berkeley National Laboratory"/>
            <person name="Haridas S."/>
            <person name="Hensen N."/>
            <person name="Bonometti L."/>
            <person name="Westerberg I."/>
            <person name="Brannstrom I.O."/>
            <person name="Guillou S."/>
            <person name="Cros-Aarteil S."/>
            <person name="Calhoun S."/>
            <person name="Kuo A."/>
            <person name="Mondo S."/>
            <person name="Pangilinan J."/>
            <person name="Riley R."/>
            <person name="Labutti K."/>
            <person name="Andreopoulos B."/>
            <person name="Lipzen A."/>
            <person name="Chen C."/>
            <person name="Yanf M."/>
            <person name="Daum C."/>
            <person name="Ng V."/>
            <person name="Clum A."/>
            <person name="Steindorff A."/>
            <person name="Ohm R."/>
            <person name="Martin F."/>
            <person name="Silar P."/>
            <person name="Natvig D."/>
            <person name="Lalanne C."/>
            <person name="Gautier V."/>
            <person name="Ament-Velasquez S.L."/>
            <person name="Kruys A."/>
            <person name="Hutchinson M.I."/>
            <person name="Powell A.J."/>
            <person name="Barry K."/>
            <person name="Miller A.N."/>
            <person name="Grigoriev I.V."/>
            <person name="Debuchy R."/>
            <person name="Gladieux P."/>
            <person name="Thoren M.H."/>
            <person name="Johannesson H."/>
        </authorList>
    </citation>
    <scope>NUCLEOTIDE SEQUENCE</scope>
    <source>
        <strain evidence="2">CBS 955.72</strain>
    </source>
</reference>
<proteinExistence type="predicted"/>
<dbReference type="AlphaFoldDB" id="A0AAJ0HI04"/>
<evidence type="ECO:0000313" key="3">
    <source>
        <dbReference type="Proteomes" id="UP001275084"/>
    </source>
</evidence>
<name>A0AAJ0HI04_9PEZI</name>